<dbReference type="Proteomes" id="UP001497680">
    <property type="component" value="Unassembled WGS sequence"/>
</dbReference>
<sequence>MRDASLDSIYTRIIELVGYHSRLSCDCGLENTSNILLPKLPTRVLDLGEHEDDVIRLIQTKNQYAHYTTLSHCWGSARCMTTTENLSKRLERIWFQDLPKTFQDAITITRRLGLRLLWIDSLCIIQRDPCKSDTEDRTAVEDFNVESVKMATYYGNSYITIAASCSSDDTHGFLRERHQSNGWFFLELYFTPACYDDEVAIFEDKKQRRIYLRREWEKRDHPCLTSVYDPVDRETLQSRAWTLQERLLSKRILHFGTKQIYLEDHICGKLTSESGLTVNFLPYWSDSDQANASLLYKEWYRMVEQFKTRKITHLSDTLPALSGLAQCFSEKINAPKQYCAGLWENDLVRGLLWRGEDETEPSYIAPSWSWVSTTGPVKFIYPKDESAWYRPCTITHCEMFLVDKSNPYGQVEGGIICMRALLQPFSTWDHKGKVRLVIPHSCIRVSHYFDNPGKYRDNVNLKNTPLFAAVIVYADSRFELECLGLVLEEVNTGKQDRLFKRVGLFQGNCGTSNHDLIHEINSNILKGVSEQIIRIK</sequence>
<comment type="caution">
    <text evidence="1">The sequence shown here is derived from an EMBL/GenBank/DDBJ whole genome shotgun (WGS) entry which is preliminary data.</text>
</comment>
<keyword evidence="2" id="KW-1185">Reference proteome</keyword>
<evidence type="ECO:0000313" key="2">
    <source>
        <dbReference type="Proteomes" id="UP001497680"/>
    </source>
</evidence>
<reference evidence="1 2" key="1">
    <citation type="journal article" date="2022" name="New Phytol.">
        <title>Ecological generalism drives hyperdiversity of secondary metabolite gene clusters in xylarialean endophytes.</title>
        <authorList>
            <person name="Franco M.E.E."/>
            <person name="Wisecaver J.H."/>
            <person name="Arnold A.E."/>
            <person name="Ju Y.M."/>
            <person name="Slot J.C."/>
            <person name="Ahrendt S."/>
            <person name="Moore L.P."/>
            <person name="Eastman K.E."/>
            <person name="Scott K."/>
            <person name="Konkel Z."/>
            <person name="Mondo S.J."/>
            <person name="Kuo A."/>
            <person name="Hayes R.D."/>
            <person name="Haridas S."/>
            <person name="Andreopoulos B."/>
            <person name="Riley R."/>
            <person name="LaButti K."/>
            <person name="Pangilinan J."/>
            <person name="Lipzen A."/>
            <person name="Amirebrahimi M."/>
            <person name="Yan J."/>
            <person name="Adam C."/>
            <person name="Keymanesh K."/>
            <person name="Ng V."/>
            <person name="Louie K."/>
            <person name="Northen T."/>
            <person name="Drula E."/>
            <person name="Henrissat B."/>
            <person name="Hsieh H.M."/>
            <person name="Youens-Clark K."/>
            <person name="Lutzoni F."/>
            <person name="Miadlikowska J."/>
            <person name="Eastwood D.C."/>
            <person name="Hamelin R.C."/>
            <person name="Grigoriev I.V."/>
            <person name="U'Ren J.M."/>
        </authorList>
    </citation>
    <scope>NUCLEOTIDE SEQUENCE [LARGE SCALE GENOMIC DNA]</scope>
    <source>
        <strain evidence="1 2">ER1909</strain>
    </source>
</reference>
<name>A0ACC0D689_9PEZI</name>
<organism evidence="1 2">
    <name type="scientific">Hypoxylon rubiginosum</name>
    <dbReference type="NCBI Taxonomy" id="110542"/>
    <lineage>
        <taxon>Eukaryota</taxon>
        <taxon>Fungi</taxon>
        <taxon>Dikarya</taxon>
        <taxon>Ascomycota</taxon>
        <taxon>Pezizomycotina</taxon>
        <taxon>Sordariomycetes</taxon>
        <taxon>Xylariomycetidae</taxon>
        <taxon>Xylariales</taxon>
        <taxon>Hypoxylaceae</taxon>
        <taxon>Hypoxylon</taxon>
    </lineage>
</organism>
<protein>
    <submittedName>
        <fullName evidence="1">Heterokaryon incompatibility protein-domain-containing protein</fullName>
    </submittedName>
</protein>
<accession>A0ACC0D689</accession>
<evidence type="ECO:0000313" key="1">
    <source>
        <dbReference type="EMBL" id="KAI6088273.1"/>
    </source>
</evidence>
<dbReference type="EMBL" id="MU394302">
    <property type="protein sequence ID" value="KAI6088273.1"/>
    <property type="molecule type" value="Genomic_DNA"/>
</dbReference>
<gene>
    <name evidence="1" type="ORF">F4821DRAFT_92376</name>
</gene>
<proteinExistence type="predicted"/>